<dbReference type="Proteomes" id="UP000008021">
    <property type="component" value="Chromosome 4"/>
</dbReference>
<evidence type="ECO:0000313" key="2">
    <source>
        <dbReference type="EnsemblPlants" id="OMERI04G16400.1"/>
    </source>
</evidence>
<dbReference type="EnsemblPlants" id="OMERI04G16400.1">
    <property type="protein sequence ID" value="OMERI04G16400.1"/>
    <property type="gene ID" value="OMERI04G16400"/>
</dbReference>
<keyword evidence="3" id="KW-1185">Reference proteome</keyword>
<dbReference type="HOGENOM" id="CLU_1505751_0_0_1"/>
<dbReference type="Gramene" id="OMERI04G16400.1">
    <property type="protein sequence ID" value="OMERI04G16400.1"/>
    <property type="gene ID" value="OMERI04G16400"/>
</dbReference>
<protein>
    <submittedName>
        <fullName evidence="2">Uncharacterized protein</fullName>
    </submittedName>
</protein>
<organism evidence="2">
    <name type="scientific">Oryza meridionalis</name>
    <dbReference type="NCBI Taxonomy" id="40149"/>
    <lineage>
        <taxon>Eukaryota</taxon>
        <taxon>Viridiplantae</taxon>
        <taxon>Streptophyta</taxon>
        <taxon>Embryophyta</taxon>
        <taxon>Tracheophyta</taxon>
        <taxon>Spermatophyta</taxon>
        <taxon>Magnoliopsida</taxon>
        <taxon>Liliopsida</taxon>
        <taxon>Poales</taxon>
        <taxon>Poaceae</taxon>
        <taxon>BOP clade</taxon>
        <taxon>Oryzoideae</taxon>
        <taxon>Oryzeae</taxon>
        <taxon>Oryzinae</taxon>
        <taxon>Oryza</taxon>
    </lineage>
</organism>
<name>A0A0E0DGG8_9ORYZ</name>
<sequence>MHTAKHLDETTISSISHRLRRSLSLLIDFNHKDSSEQTMPNCCESCTKGKHIITLVNSSEQSSRGVLVNYTTHNGNARVLPGSGCDGTSTLSFSPIDQSTTSLTPPRDRSLNSSSPSCRCSRVGVPAPRPPQSVLCVPPGWVAIEFDRRHAACLPRTCAVVRAAVGVRGSNLLMPCRDL</sequence>
<accession>A0A0E0DGG8</accession>
<reference evidence="2" key="2">
    <citation type="submission" date="2018-05" db="EMBL/GenBank/DDBJ databases">
        <title>OmerRS3 (Oryza meridionalis Reference Sequence Version 3).</title>
        <authorList>
            <person name="Zhang J."/>
            <person name="Kudrna D."/>
            <person name="Lee S."/>
            <person name="Talag J."/>
            <person name="Welchert J."/>
            <person name="Wing R.A."/>
        </authorList>
    </citation>
    <scope>NUCLEOTIDE SEQUENCE [LARGE SCALE GENOMIC DNA]</scope>
    <source>
        <strain evidence="2">cv. OR44</strain>
    </source>
</reference>
<reference evidence="2" key="1">
    <citation type="submission" date="2015-04" db="UniProtKB">
        <authorList>
            <consortium name="EnsemblPlants"/>
        </authorList>
    </citation>
    <scope>IDENTIFICATION</scope>
</reference>
<evidence type="ECO:0000256" key="1">
    <source>
        <dbReference type="SAM" id="MobiDB-lite"/>
    </source>
</evidence>
<proteinExistence type="predicted"/>
<evidence type="ECO:0000313" key="3">
    <source>
        <dbReference type="Proteomes" id="UP000008021"/>
    </source>
</evidence>
<feature type="region of interest" description="Disordered" evidence="1">
    <location>
        <begin position="96"/>
        <end position="115"/>
    </location>
</feature>
<dbReference type="AlphaFoldDB" id="A0A0E0DGG8"/>